<dbReference type="GO" id="GO:0004824">
    <property type="term" value="F:lysine-tRNA ligase activity"/>
    <property type="evidence" value="ECO:0007669"/>
    <property type="project" value="TreeGrafter"/>
</dbReference>
<evidence type="ECO:0000256" key="1">
    <source>
        <dbReference type="ARBA" id="ARBA00022598"/>
    </source>
</evidence>
<dbReference type="Pfam" id="PF00152">
    <property type="entry name" value="tRNA-synt_2"/>
    <property type="match status" value="1"/>
</dbReference>
<evidence type="ECO:0000313" key="5">
    <source>
        <dbReference type="EMBL" id="GAG68123.1"/>
    </source>
</evidence>
<keyword evidence="1" id="KW-0436">Ligase</keyword>
<dbReference type="SUPFAM" id="SSF55681">
    <property type="entry name" value="Class II aaRS and biotin synthetases"/>
    <property type="match status" value="1"/>
</dbReference>
<proteinExistence type="predicted"/>
<dbReference type="GO" id="GO:0005829">
    <property type="term" value="C:cytosol"/>
    <property type="evidence" value="ECO:0007669"/>
    <property type="project" value="TreeGrafter"/>
</dbReference>
<dbReference type="PANTHER" id="PTHR42918">
    <property type="entry name" value="LYSYL-TRNA SYNTHETASE"/>
    <property type="match status" value="1"/>
</dbReference>
<keyword evidence="3" id="KW-0067">ATP-binding</keyword>
<feature type="domain" description="Aminoacyl-transfer RNA synthetases class-II family profile" evidence="4">
    <location>
        <begin position="1"/>
        <end position="126"/>
    </location>
</feature>
<evidence type="ECO:0000259" key="4">
    <source>
        <dbReference type="PROSITE" id="PS50862"/>
    </source>
</evidence>
<dbReference type="PROSITE" id="PS50862">
    <property type="entry name" value="AA_TRNA_LIGASE_II"/>
    <property type="match status" value="1"/>
</dbReference>
<dbReference type="InterPro" id="IPR006195">
    <property type="entry name" value="aa-tRNA-synth_II"/>
</dbReference>
<dbReference type="GO" id="GO:0006430">
    <property type="term" value="P:lysyl-tRNA aminoacylation"/>
    <property type="evidence" value="ECO:0007669"/>
    <property type="project" value="TreeGrafter"/>
</dbReference>
<name>X1A5P7_9ZZZZ</name>
<dbReference type="GO" id="GO:0005524">
    <property type="term" value="F:ATP binding"/>
    <property type="evidence" value="ECO:0007669"/>
    <property type="project" value="InterPro"/>
</dbReference>
<accession>X1A5P7</accession>
<gene>
    <name evidence="5" type="ORF">S01H4_15267</name>
</gene>
<dbReference type="GO" id="GO:0000049">
    <property type="term" value="F:tRNA binding"/>
    <property type="evidence" value="ECO:0007669"/>
    <property type="project" value="TreeGrafter"/>
</dbReference>
<organism evidence="5">
    <name type="scientific">marine sediment metagenome</name>
    <dbReference type="NCBI Taxonomy" id="412755"/>
    <lineage>
        <taxon>unclassified sequences</taxon>
        <taxon>metagenomes</taxon>
        <taxon>ecological metagenomes</taxon>
    </lineage>
</organism>
<keyword evidence="2" id="KW-0547">Nucleotide-binding</keyword>
<evidence type="ECO:0000256" key="2">
    <source>
        <dbReference type="ARBA" id="ARBA00022741"/>
    </source>
</evidence>
<dbReference type="Gene3D" id="3.30.930.10">
    <property type="entry name" value="Bira Bifunctional Protein, Domain 2"/>
    <property type="match status" value="1"/>
</dbReference>
<dbReference type="InterPro" id="IPR004364">
    <property type="entry name" value="Aa-tRNA-synt_II"/>
</dbReference>
<comment type="caution">
    <text evidence="5">The sequence shown here is derived from an EMBL/GenBank/DDBJ whole genome shotgun (WGS) entry which is preliminary data.</text>
</comment>
<dbReference type="PANTHER" id="PTHR42918:SF15">
    <property type="entry name" value="LYSINE--TRNA LIGASE, CHLOROPLASTIC_MITOCHONDRIAL"/>
    <property type="match status" value="1"/>
</dbReference>
<dbReference type="InterPro" id="IPR045864">
    <property type="entry name" value="aa-tRNA-synth_II/BPL/LPL"/>
</dbReference>
<feature type="non-terminal residue" evidence="5">
    <location>
        <position position="1"/>
    </location>
</feature>
<dbReference type="AlphaFoldDB" id="X1A5P7"/>
<reference evidence="5" key="1">
    <citation type="journal article" date="2014" name="Front. Microbiol.">
        <title>High frequency of phylogenetically diverse reductive dehalogenase-homologous genes in deep subseafloor sedimentary metagenomes.</title>
        <authorList>
            <person name="Kawai M."/>
            <person name="Futagami T."/>
            <person name="Toyoda A."/>
            <person name="Takaki Y."/>
            <person name="Nishi S."/>
            <person name="Hori S."/>
            <person name="Arai W."/>
            <person name="Tsubouchi T."/>
            <person name="Morono Y."/>
            <person name="Uchiyama I."/>
            <person name="Ito T."/>
            <person name="Fujiyama A."/>
            <person name="Inagaki F."/>
            <person name="Takami H."/>
        </authorList>
    </citation>
    <scope>NUCLEOTIDE SEQUENCE</scope>
    <source>
        <strain evidence="5">Expedition CK06-06</strain>
    </source>
</reference>
<dbReference type="EMBL" id="BART01006693">
    <property type="protein sequence ID" value="GAG68123.1"/>
    <property type="molecule type" value="Genomic_DNA"/>
</dbReference>
<evidence type="ECO:0000256" key="3">
    <source>
        <dbReference type="ARBA" id="ARBA00022840"/>
    </source>
</evidence>
<protein>
    <recommendedName>
        <fullName evidence="4">Aminoacyl-transfer RNA synthetases class-II family profile domain-containing protein</fullName>
    </recommendedName>
</protein>
<sequence length="129" mass="14739">ILVEPKLEQPTFITHYPIDVSPLSRRNEEDPSLVDRFELFIGGYEIANGFSELNDPIDQRERFLQQVAAREAGDEEAHFMDDDYIRALEYGMPPAAGEGVGIDRLVMLLTDLPSIREVILFPHLRPERS</sequence>